<keyword evidence="2" id="KW-1003">Cell membrane</keyword>
<feature type="domain" description="DUF2179" evidence="7">
    <location>
        <begin position="230"/>
        <end position="284"/>
    </location>
</feature>
<evidence type="ECO:0000256" key="3">
    <source>
        <dbReference type="ARBA" id="ARBA00022692"/>
    </source>
</evidence>
<keyword evidence="9" id="KW-1185">Reference proteome</keyword>
<dbReference type="Pfam" id="PF02588">
    <property type="entry name" value="YitT_membrane"/>
    <property type="match status" value="1"/>
</dbReference>
<keyword evidence="3 6" id="KW-0812">Transmembrane</keyword>
<feature type="transmembrane region" description="Helical" evidence="6">
    <location>
        <begin position="64"/>
        <end position="81"/>
    </location>
</feature>
<dbReference type="InterPro" id="IPR051461">
    <property type="entry name" value="UPF0750_membrane"/>
</dbReference>
<evidence type="ECO:0000313" key="8">
    <source>
        <dbReference type="EMBL" id="MXQ72490.1"/>
    </source>
</evidence>
<dbReference type="RefSeq" id="WP_160623985.1">
    <property type="nucleotide sequence ID" value="NZ_WUUQ01000001.1"/>
</dbReference>
<evidence type="ECO:0000259" key="7">
    <source>
        <dbReference type="Pfam" id="PF10035"/>
    </source>
</evidence>
<dbReference type="InterPro" id="IPR015867">
    <property type="entry name" value="N-reg_PII/ATP_PRibTrfase_C"/>
</dbReference>
<gene>
    <name evidence="8" type="ORF">GSF08_00850</name>
</gene>
<evidence type="ECO:0000256" key="1">
    <source>
        <dbReference type="ARBA" id="ARBA00004651"/>
    </source>
</evidence>
<proteinExistence type="predicted"/>
<dbReference type="Proteomes" id="UP000434036">
    <property type="component" value="Unassembled WGS sequence"/>
</dbReference>
<evidence type="ECO:0000256" key="2">
    <source>
        <dbReference type="ARBA" id="ARBA00022475"/>
    </source>
</evidence>
<protein>
    <submittedName>
        <fullName evidence="8">DUF2179 domain-containing protein</fullName>
    </submittedName>
</protein>
<keyword evidence="4 6" id="KW-1133">Transmembrane helix</keyword>
<organism evidence="8 9">
    <name type="scientific">Copranaerobaculum intestinale</name>
    <dbReference type="NCBI Taxonomy" id="2692629"/>
    <lineage>
        <taxon>Bacteria</taxon>
        <taxon>Bacillati</taxon>
        <taxon>Bacillota</taxon>
        <taxon>Erysipelotrichia</taxon>
        <taxon>Erysipelotrichales</taxon>
        <taxon>Erysipelotrichaceae</taxon>
        <taxon>Copranaerobaculum</taxon>
    </lineage>
</organism>
<dbReference type="CDD" id="cd16380">
    <property type="entry name" value="YitT_C"/>
    <property type="match status" value="1"/>
</dbReference>
<feature type="transmembrane region" description="Helical" evidence="6">
    <location>
        <begin position="161"/>
        <end position="180"/>
    </location>
</feature>
<dbReference type="EMBL" id="WUUQ01000001">
    <property type="protein sequence ID" value="MXQ72490.1"/>
    <property type="molecule type" value="Genomic_DNA"/>
</dbReference>
<dbReference type="AlphaFoldDB" id="A0A6N8U3G9"/>
<dbReference type="PANTHER" id="PTHR33545">
    <property type="entry name" value="UPF0750 MEMBRANE PROTEIN YITT-RELATED"/>
    <property type="match status" value="1"/>
</dbReference>
<reference evidence="8 9" key="1">
    <citation type="submission" date="2019-12" db="EMBL/GenBank/DDBJ databases">
        <authorList>
            <person name="Yang R."/>
        </authorList>
    </citation>
    <scope>NUCLEOTIDE SEQUENCE [LARGE SCALE GENOMIC DNA]</scope>
    <source>
        <strain evidence="8 9">DONG20-135</strain>
    </source>
</reference>
<dbReference type="InterPro" id="IPR019264">
    <property type="entry name" value="DUF2179"/>
</dbReference>
<evidence type="ECO:0000256" key="6">
    <source>
        <dbReference type="SAM" id="Phobius"/>
    </source>
</evidence>
<dbReference type="PIRSF" id="PIRSF006483">
    <property type="entry name" value="Membrane_protein_YitT"/>
    <property type="match status" value="1"/>
</dbReference>
<name>A0A6N8U3G9_9FIRM</name>
<comment type="caution">
    <text evidence="8">The sequence shown here is derived from an EMBL/GenBank/DDBJ whole genome shotgun (WGS) entry which is preliminary data.</text>
</comment>
<evidence type="ECO:0000313" key="9">
    <source>
        <dbReference type="Proteomes" id="UP000434036"/>
    </source>
</evidence>
<evidence type="ECO:0000256" key="5">
    <source>
        <dbReference type="ARBA" id="ARBA00023136"/>
    </source>
</evidence>
<dbReference type="InterPro" id="IPR003740">
    <property type="entry name" value="YitT"/>
</dbReference>
<sequence>MFNNLSGLKRYLVIAAGSIIFCAGLNLFIVPVDLYNGGVVGVAQILRTIMVQTLHLPIPSNVDVSGIINFLINVPLLYLAYRQLGRKFFCRTIFSVIVMTIFMSVILIPEKPIMADRLSACLIGGMITGVGVGLILRAGASGGGIDILGVYLTLKRKDFSIGKMNLIFNAMVYVVCAVLFDLNTALYSVMVSGVFSLVVDRIHYQNINMSVMIFTKETNLHEKILFELHRGVTYWDGVGAYTGEYTHILVTIISKYEINHLKRAVLDVDPNAFIILNEGLQVLGNYEKRL</sequence>
<dbReference type="PANTHER" id="PTHR33545:SF5">
    <property type="entry name" value="UPF0750 MEMBRANE PROTEIN YITT"/>
    <property type="match status" value="1"/>
</dbReference>
<comment type="subcellular location">
    <subcellularLocation>
        <location evidence="1">Cell membrane</location>
        <topology evidence="1">Multi-pass membrane protein</topology>
    </subcellularLocation>
</comment>
<keyword evidence="5 6" id="KW-0472">Membrane</keyword>
<dbReference type="GO" id="GO:0005886">
    <property type="term" value="C:plasma membrane"/>
    <property type="evidence" value="ECO:0007669"/>
    <property type="project" value="UniProtKB-SubCell"/>
</dbReference>
<dbReference type="Pfam" id="PF10035">
    <property type="entry name" value="DUF2179"/>
    <property type="match status" value="1"/>
</dbReference>
<feature type="transmembrane region" description="Helical" evidence="6">
    <location>
        <begin position="88"/>
        <end position="108"/>
    </location>
</feature>
<evidence type="ECO:0000256" key="4">
    <source>
        <dbReference type="ARBA" id="ARBA00022989"/>
    </source>
</evidence>
<dbReference type="Gene3D" id="3.30.70.120">
    <property type="match status" value="1"/>
</dbReference>
<feature type="transmembrane region" description="Helical" evidence="6">
    <location>
        <begin position="12"/>
        <end position="30"/>
    </location>
</feature>
<accession>A0A6N8U3G9</accession>
<reference evidence="8 9" key="2">
    <citation type="submission" date="2020-01" db="EMBL/GenBank/DDBJ databases">
        <title>Clostridiaceae sp. nov. isolated from the gut of human by culturomics.</title>
        <authorList>
            <person name="Chang Y."/>
        </authorList>
    </citation>
    <scope>NUCLEOTIDE SEQUENCE [LARGE SCALE GENOMIC DNA]</scope>
    <source>
        <strain evidence="8 9">DONG20-135</strain>
    </source>
</reference>